<dbReference type="AlphaFoldDB" id="D6PKC7"/>
<dbReference type="GO" id="GO:0070403">
    <property type="term" value="F:NAD+ binding"/>
    <property type="evidence" value="ECO:0007669"/>
    <property type="project" value="InterPro"/>
</dbReference>
<dbReference type="PANTHER" id="PTHR11085:SF4">
    <property type="entry name" value="NAD-DEPENDENT PROTEIN DEACYLASE"/>
    <property type="match status" value="1"/>
</dbReference>
<dbReference type="InterPro" id="IPR026590">
    <property type="entry name" value="Ssirtuin_cat_dom"/>
</dbReference>
<organism evidence="4">
    <name type="scientific">uncultured organism MedDCM-OCT-S05-C187</name>
    <dbReference type="NCBI Taxonomy" id="743622"/>
    <lineage>
        <taxon>unclassified sequences</taxon>
        <taxon>environmental samples</taxon>
    </lineage>
</organism>
<dbReference type="Pfam" id="PF02146">
    <property type="entry name" value="SIR2"/>
    <property type="match status" value="1"/>
</dbReference>
<proteinExistence type="predicted"/>
<dbReference type="SUPFAM" id="SSF52467">
    <property type="entry name" value="DHS-like NAD/FAD-binding domain"/>
    <property type="match status" value="1"/>
</dbReference>
<dbReference type="Gene3D" id="3.30.1600.10">
    <property type="entry name" value="SIR2/SIRT2 'Small Domain"/>
    <property type="match status" value="1"/>
</dbReference>
<dbReference type="GO" id="GO:0017136">
    <property type="term" value="F:histone deacetylase activity, NAD-dependent"/>
    <property type="evidence" value="ECO:0007669"/>
    <property type="project" value="TreeGrafter"/>
</dbReference>
<evidence type="ECO:0000256" key="2">
    <source>
        <dbReference type="ARBA" id="ARBA00023027"/>
    </source>
</evidence>
<dbReference type="PROSITE" id="PS50305">
    <property type="entry name" value="SIRTUIN"/>
    <property type="match status" value="1"/>
</dbReference>
<name>D6PKC7_9ZZZZ</name>
<keyword evidence="2" id="KW-0520">NAD</keyword>
<protein>
    <submittedName>
        <fullName evidence="4">Transcriptional regulator Sir2 family</fullName>
    </submittedName>
</protein>
<dbReference type="InterPro" id="IPR029035">
    <property type="entry name" value="DHS-like_NAD/FAD-binding_dom"/>
</dbReference>
<dbReference type="Gene3D" id="3.40.50.1220">
    <property type="entry name" value="TPP-binding domain"/>
    <property type="match status" value="1"/>
</dbReference>
<evidence type="ECO:0000313" key="4">
    <source>
        <dbReference type="EMBL" id="ADD96178.1"/>
    </source>
</evidence>
<dbReference type="InterPro" id="IPR026591">
    <property type="entry name" value="Sirtuin_cat_small_dom_sf"/>
</dbReference>
<evidence type="ECO:0000259" key="3">
    <source>
        <dbReference type="PROSITE" id="PS50305"/>
    </source>
</evidence>
<feature type="domain" description="Deacetylase sirtuin-type" evidence="3">
    <location>
        <begin position="1"/>
        <end position="277"/>
    </location>
</feature>
<dbReference type="InterPro" id="IPR050134">
    <property type="entry name" value="NAD-dep_sirtuin_deacylases"/>
</dbReference>
<dbReference type="EMBL" id="GU943123">
    <property type="protein sequence ID" value="ADD96178.1"/>
    <property type="molecule type" value="Genomic_DNA"/>
</dbReference>
<evidence type="ECO:0000256" key="1">
    <source>
        <dbReference type="ARBA" id="ARBA00022679"/>
    </source>
</evidence>
<accession>D6PKC7</accession>
<sequence>MNPKTLLLAKKAWKEADAILVGAGAGMGVDSGLPDFRGKSGFWKAYPPLAKMGIEFEEMANPYWFTKNPSLAWGFYGHRLNLYQKTKNHSGFNILLTKFKEEKIPMFVFTSNVDSHFQKTGFSEKQIMECHGSLMHFQCMEECGQPIWPISPDLLIPINPDNLLAKEPLPSCPQCGSLARPNILMFSDFAWNSTRTYAQRQRFEKWIEKFKNKNLLIIELGAGTNIPTVRLTCEEVYQSAGNHFIRVNPRESECGLRNSLSLPMGAKDAIKAISQNP</sequence>
<reference evidence="4" key="1">
    <citation type="journal article" date="2010" name="ISME J.">
        <title>Metagenome of the Mediterranean deep chlorophyll maximum studied by direct and fosmid library 454 pyrosequencing.</title>
        <authorList>
            <person name="Ghai R."/>
            <person name="Martin-Cuadrado A.B."/>
            <person name="Molto A.G."/>
            <person name="Heredia I.G."/>
            <person name="Cabrera R."/>
            <person name="Martin J."/>
            <person name="Verdu M."/>
            <person name="Deschamps P."/>
            <person name="Moreira D."/>
            <person name="Lopez-Garcia P."/>
            <person name="Mira A."/>
            <person name="Rodriguez-Valera F."/>
        </authorList>
    </citation>
    <scope>NUCLEOTIDE SEQUENCE</scope>
</reference>
<keyword evidence="1" id="KW-0808">Transferase</keyword>
<dbReference type="PANTHER" id="PTHR11085">
    <property type="entry name" value="NAD-DEPENDENT PROTEIN DEACYLASE SIRTUIN-5, MITOCHONDRIAL-RELATED"/>
    <property type="match status" value="1"/>
</dbReference>
<dbReference type="InterPro" id="IPR003000">
    <property type="entry name" value="Sirtuin"/>
</dbReference>